<feature type="domain" description="HTH marR-type" evidence="1">
    <location>
        <begin position="19"/>
        <end position="63"/>
    </location>
</feature>
<evidence type="ECO:0000313" key="2">
    <source>
        <dbReference type="EMBL" id="QEE18677.1"/>
    </source>
</evidence>
<dbReference type="InterPro" id="IPR036388">
    <property type="entry name" value="WH-like_DNA-bd_sf"/>
</dbReference>
<evidence type="ECO:0000313" key="3">
    <source>
        <dbReference type="Proteomes" id="UP000321062"/>
    </source>
</evidence>
<dbReference type="SUPFAM" id="SSF46785">
    <property type="entry name" value="Winged helix' DNA-binding domain"/>
    <property type="match status" value="1"/>
</dbReference>
<name>A0A5B9DHX5_9HYPH</name>
<gene>
    <name evidence="2" type="ORF">FNA67_00105</name>
</gene>
<reference evidence="2 3" key="1">
    <citation type="journal article" date="2015" name="Int. J. Syst. Evol. Microbiol.">
        <title>Youhaiella tibetensis gen. nov., sp. nov., isolated from subsurface sediment.</title>
        <authorList>
            <person name="Wang Y.X."/>
            <person name="Huang F.Q."/>
            <person name="Nogi Y."/>
            <person name="Pang S.J."/>
            <person name="Wang P.K."/>
            <person name="Lv J."/>
        </authorList>
    </citation>
    <scope>NUCLEOTIDE SEQUENCE [LARGE SCALE GENOMIC DNA]</scope>
    <source>
        <strain evidence="3">fig4</strain>
    </source>
</reference>
<proteinExistence type="predicted"/>
<keyword evidence="3" id="KW-1185">Reference proteome</keyword>
<dbReference type="OrthoDB" id="155998at2"/>
<sequence length="219" mass="24194">MLFLFERTVGLNQDRAADRLLYALKSSGPQTATTLAEQLQVTAVAVRQTLERLEADGLVDFEDKRVSVGRPKRHWRLTGAGHARFPDRHSALSLEIINATIAVFGEEGLDRLIGHREARTQAQYGQALAGLSLDQKVRRLAELRSAEGYMAEARDEDGDLLLVENHCPICIAATRCQNFCRSELAVFEAALGPGVAVERIDHIVSGARRCAYRITRKAA</sequence>
<accession>A0A5B9DHX5</accession>
<organism evidence="2 3">
    <name type="scientific">Paradevosia tibetensis</name>
    <dbReference type="NCBI Taxonomy" id="1447062"/>
    <lineage>
        <taxon>Bacteria</taxon>
        <taxon>Pseudomonadati</taxon>
        <taxon>Pseudomonadota</taxon>
        <taxon>Alphaproteobacteria</taxon>
        <taxon>Hyphomicrobiales</taxon>
        <taxon>Devosiaceae</taxon>
        <taxon>Paradevosia</taxon>
    </lineage>
</organism>
<dbReference type="EMBL" id="CP041690">
    <property type="protein sequence ID" value="QEE18677.1"/>
    <property type="molecule type" value="Genomic_DNA"/>
</dbReference>
<dbReference type="GO" id="GO:0003700">
    <property type="term" value="F:DNA-binding transcription factor activity"/>
    <property type="evidence" value="ECO:0007669"/>
    <property type="project" value="InterPro"/>
</dbReference>
<evidence type="ECO:0000259" key="1">
    <source>
        <dbReference type="Pfam" id="PF12802"/>
    </source>
</evidence>
<dbReference type="Proteomes" id="UP000321062">
    <property type="component" value="Chromosome"/>
</dbReference>
<dbReference type="Gene3D" id="1.10.10.10">
    <property type="entry name" value="Winged helix-like DNA-binding domain superfamily/Winged helix DNA-binding domain"/>
    <property type="match status" value="1"/>
</dbReference>
<dbReference type="AlphaFoldDB" id="A0A5B9DHX5"/>
<dbReference type="Pfam" id="PF12802">
    <property type="entry name" value="MarR_2"/>
    <property type="match status" value="1"/>
</dbReference>
<dbReference type="InterPro" id="IPR000835">
    <property type="entry name" value="HTH_MarR-typ"/>
</dbReference>
<protein>
    <submittedName>
        <fullName evidence="2">Transcriptional regulator</fullName>
    </submittedName>
</protein>
<dbReference type="InterPro" id="IPR036390">
    <property type="entry name" value="WH_DNA-bd_sf"/>
</dbReference>
<dbReference type="KEGG" id="yti:FNA67_00105"/>